<dbReference type="Proteomes" id="UP000266721">
    <property type="component" value="Unassembled WGS sequence"/>
</dbReference>
<dbReference type="AlphaFoldDB" id="A0A3R5SN71"/>
<accession>A0A3R5SN71</accession>
<dbReference type="EMBL" id="KV612026">
    <property type="protein sequence ID" value="OPL20313.1"/>
    <property type="molecule type" value="Genomic_DNA"/>
</dbReference>
<keyword evidence="1" id="KW-0175">Coiled coil</keyword>
<keyword evidence="3" id="KW-1185">Reference proteome</keyword>
<feature type="non-terminal residue" evidence="2">
    <location>
        <position position="1"/>
    </location>
</feature>
<protein>
    <submittedName>
        <fullName evidence="2">Uncharacterized protein</fullName>
    </submittedName>
</protein>
<evidence type="ECO:0000313" key="3">
    <source>
        <dbReference type="Proteomes" id="UP000266721"/>
    </source>
</evidence>
<feature type="non-terminal residue" evidence="2">
    <location>
        <position position="91"/>
    </location>
</feature>
<proteinExistence type="predicted"/>
<evidence type="ECO:0000313" key="2">
    <source>
        <dbReference type="EMBL" id="OPL20313.1"/>
    </source>
</evidence>
<gene>
    <name evidence="2" type="ORF">AM593_00596</name>
</gene>
<evidence type="ECO:0000256" key="1">
    <source>
        <dbReference type="SAM" id="Coils"/>
    </source>
</evidence>
<feature type="coiled-coil region" evidence="1">
    <location>
        <begin position="1"/>
        <end position="60"/>
    </location>
</feature>
<dbReference type="SMR" id="A0A3R5SN71"/>
<sequence length="91" mass="10584">LKEHLKKIVTENRDLQKKLNETGNEVSAVNSMSSVNQTHLDELQRQNDVLKNENQLLQIRLKQHGQLQDLASMLQDSHKVVFKSFKHLNKL</sequence>
<organism evidence="2 3">
    <name type="scientific">Mytilus galloprovincialis</name>
    <name type="common">Mediterranean mussel</name>
    <dbReference type="NCBI Taxonomy" id="29158"/>
    <lineage>
        <taxon>Eukaryota</taxon>
        <taxon>Metazoa</taxon>
        <taxon>Spiralia</taxon>
        <taxon>Lophotrochozoa</taxon>
        <taxon>Mollusca</taxon>
        <taxon>Bivalvia</taxon>
        <taxon>Autobranchia</taxon>
        <taxon>Pteriomorphia</taxon>
        <taxon>Mytilida</taxon>
        <taxon>Mytiloidea</taxon>
        <taxon>Mytilidae</taxon>
        <taxon>Mytilinae</taxon>
        <taxon>Mytilus</taxon>
    </lineage>
</organism>
<name>A0A3R5SN71_MYTGA</name>
<reference evidence="2 3" key="1">
    <citation type="journal article" date="2016" name="PLoS ONE">
        <title>A First Insight into the Genome of the Filter-Feeder Mussel Mytilus galloprovincialis.</title>
        <authorList>
            <person name="Murgarella M."/>
            <person name="Puiu D."/>
            <person name="Novoa B."/>
            <person name="Figueras A."/>
            <person name="Posada D."/>
            <person name="Canchaya C."/>
        </authorList>
    </citation>
    <scope>NUCLEOTIDE SEQUENCE [LARGE SCALE GENOMIC DNA]</scope>
    <source>
        <tissue evidence="2">Muscle</tissue>
    </source>
</reference>